<keyword evidence="1" id="KW-0812">Transmembrane</keyword>
<organism evidence="2 3">
    <name type="scientific">Sporosarcina ureae</name>
    <dbReference type="NCBI Taxonomy" id="1571"/>
    <lineage>
        <taxon>Bacteria</taxon>
        <taxon>Bacillati</taxon>
        <taxon>Bacillota</taxon>
        <taxon>Bacilli</taxon>
        <taxon>Bacillales</taxon>
        <taxon>Caryophanaceae</taxon>
        <taxon>Sporosarcina</taxon>
    </lineage>
</organism>
<dbReference type="EMBL" id="CP015108">
    <property type="protein sequence ID" value="ARF14690.1"/>
    <property type="molecule type" value="Genomic_DNA"/>
</dbReference>
<name>A0ABM6JX99_SPOUR</name>
<sequence length="102" mass="11291">MKKGLEAVIEMFRIAIILLLIGSLMGGLVKLIYSVFGIHVDDTHGAWLVGGSILIILFVLYRNKLQFSGFYKGDGKVKLPKRISTILISSSILMLIIAPVFR</sequence>
<feature type="transmembrane region" description="Helical" evidence="1">
    <location>
        <begin position="83"/>
        <end position="101"/>
    </location>
</feature>
<feature type="transmembrane region" description="Helical" evidence="1">
    <location>
        <begin position="45"/>
        <end position="62"/>
    </location>
</feature>
<accession>A0ABM6JX99</accession>
<gene>
    <name evidence="2" type="ORF">SporoS204_11365</name>
</gene>
<dbReference type="Proteomes" id="UP000192486">
    <property type="component" value="Chromosome"/>
</dbReference>
<keyword evidence="1" id="KW-1133">Transmembrane helix</keyword>
<keyword evidence="3" id="KW-1185">Reference proteome</keyword>
<reference evidence="2 3" key="1">
    <citation type="submission" date="2016-04" db="EMBL/GenBank/DDBJ databases">
        <title>Comparative Genomics and Epigenetics of Sporosarcina ureae.</title>
        <authorList>
            <person name="Oliver A.S."/>
            <person name="Cooper K.K."/>
        </authorList>
    </citation>
    <scope>NUCLEOTIDE SEQUENCE [LARGE SCALE GENOMIC DNA]</scope>
    <source>
        <strain evidence="2 3">S204</strain>
    </source>
</reference>
<dbReference type="RefSeq" id="WP_029053610.1">
    <property type="nucleotide sequence ID" value="NZ_CP015108.1"/>
</dbReference>
<protein>
    <submittedName>
        <fullName evidence="2">Uncharacterized protein</fullName>
    </submittedName>
</protein>
<keyword evidence="1" id="KW-0472">Membrane</keyword>
<proteinExistence type="predicted"/>
<feature type="transmembrane region" description="Helical" evidence="1">
    <location>
        <begin position="12"/>
        <end position="33"/>
    </location>
</feature>
<evidence type="ECO:0000256" key="1">
    <source>
        <dbReference type="SAM" id="Phobius"/>
    </source>
</evidence>
<evidence type="ECO:0000313" key="2">
    <source>
        <dbReference type="EMBL" id="ARF14690.1"/>
    </source>
</evidence>
<evidence type="ECO:0000313" key="3">
    <source>
        <dbReference type="Proteomes" id="UP000192486"/>
    </source>
</evidence>